<keyword evidence="11" id="KW-0229">DNA integration</keyword>
<keyword evidence="8" id="KW-0378">Hydrolase</keyword>
<dbReference type="GO" id="GO:0008233">
    <property type="term" value="F:peptidase activity"/>
    <property type="evidence" value="ECO:0007669"/>
    <property type="project" value="UniProtKB-KW"/>
</dbReference>
<evidence type="ECO:0000256" key="3">
    <source>
        <dbReference type="ARBA" id="ARBA00022670"/>
    </source>
</evidence>
<dbReference type="PROSITE" id="PS50994">
    <property type="entry name" value="INTEGRASE"/>
    <property type="match status" value="1"/>
</dbReference>
<evidence type="ECO:0008006" key="22">
    <source>
        <dbReference type="Google" id="ProtNLM"/>
    </source>
</evidence>
<dbReference type="Pfam" id="PF22936">
    <property type="entry name" value="Pol_BBD"/>
    <property type="match status" value="1"/>
</dbReference>
<evidence type="ECO:0000256" key="13">
    <source>
        <dbReference type="ARBA" id="ARBA00022932"/>
    </source>
</evidence>
<dbReference type="Gene3D" id="3.30.420.10">
    <property type="entry name" value="Ribonuclease H-like superfamily/Ribonuclease H"/>
    <property type="match status" value="1"/>
</dbReference>
<dbReference type="InterPro" id="IPR057670">
    <property type="entry name" value="SH3_retrovirus"/>
</dbReference>
<keyword evidence="16" id="KW-0862">Zinc</keyword>
<keyword evidence="14" id="KW-0917">Virion maturation</keyword>
<keyword evidence="5" id="KW-0479">Metal-binding</keyword>
<dbReference type="InterPro" id="IPR036875">
    <property type="entry name" value="Znf_CCHC_sf"/>
</dbReference>
<feature type="domain" description="Integrase catalytic" evidence="19">
    <location>
        <begin position="468"/>
        <end position="645"/>
    </location>
</feature>
<dbReference type="GO" id="GO:0003676">
    <property type="term" value="F:nucleic acid binding"/>
    <property type="evidence" value="ECO:0007669"/>
    <property type="project" value="InterPro"/>
</dbReference>
<dbReference type="Pfam" id="PF13976">
    <property type="entry name" value="gag_pre-integrs"/>
    <property type="match status" value="1"/>
</dbReference>
<reference evidence="20" key="1">
    <citation type="submission" date="2021-11" db="EMBL/GenBank/DDBJ databases">
        <authorList>
            <person name="Schell T."/>
        </authorList>
    </citation>
    <scope>NUCLEOTIDE SEQUENCE</scope>
    <source>
        <strain evidence="20">M5</strain>
    </source>
</reference>
<evidence type="ECO:0000256" key="14">
    <source>
        <dbReference type="ARBA" id="ARBA00023113"/>
    </source>
</evidence>
<dbReference type="InterPro" id="IPR012337">
    <property type="entry name" value="RNaseH-like_sf"/>
</dbReference>
<evidence type="ECO:0000256" key="15">
    <source>
        <dbReference type="ARBA" id="ARBA00023172"/>
    </source>
</evidence>
<keyword evidence="21" id="KW-1185">Reference proteome</keyword>
<dbReference type="GO" id="GO:0005524">
    <property type="term" value="F:ATP binding"/>
    <property type="evidence" value="ECO:0007669"/>
    <property type="project" value="UniProtKB-KW"/>
</dbReference>
<dbReference type="InterPro" id="IPR054722">
    <property type="entry name" value="PolX-like_BBD"/>
</dbReference>
<keyword evidence="9" id="KW-0067">ATP-binding</keyword>
<keyword evidence="6" id="KW-0547">Nucleotide-binding</keyword>
<dbReference type="AlphaFoldDB" id="A0A8J2RWJ3"/>
<dbReference type="PANTHER" id="PTHR42648">
    <property type="entry name" value="TRANSPOSASE, PUTATIVE-RELATED"/>
    <property type="match status" value="1"/>
</dbReference>
<comment type="caution">
    <text evidence="20">The sequence shown here is derived from an EMBL/GenBank/DDBJ whole genome shotgun (WGS) entry which is preliminary data.</text>
</comment>
<dbReference type="InterPro" id="IPR001584">
    <property type="entry name" value="Integrase_cat-core"/>
</dbReference>
<dbReference type="Pfam" id="PF00665">
    <property type="entry name" value="rve"/>
    <property type="match status" value="1"/>
</dbReference>
<dbReference type="InterPro" id="IPR025724">
    <property type="entry name" value="GAG-pre-integrase_dom"/>
</dbReference>
<dbReference type="InterPro" id="IPR039537">
    <property type="entry name" value="Retrotran_Ty1/copia-like"/>
</dbReference>
<evidence type="ECO:0000256" key="5">
    <source>
        <dbReference type="ARBA" id="ARBA00022723"/>
    </source>
</evidence>
<keyword evidence="7" id="KW-0255">Endonuclease</keyword>
<evidence type="ECO:0000256" key="6">
    <source>
        <dbReference type="ARBA" id="ARBA00022741"/>
    </source>
</evidence>
<dbReference type="PANTHER" id="PTHR42648:SF11">
    <property type="entry name" value="TRANSPOSON TY4-P GAG-POL POLYPROTEIN"/>
    <property type="match status" value="1"/>
</dbReference>
<proteinExistence type="predicted"/>
<evidence type="ECO:0000313" key="21">
    <source>
        <dbReference type="Proteomes" id="UP000789390"/>
    </source>
</evidence>
<keyword evidence="13" id="KW-0808">Transferase</keyword>
<dbReference type="Proteomes" id="UP000789390">
    <property type="component" value="Unassembled WGS sequence"/>
</dbReference>
<accession>A0A8J2RWJ3</accession>
<keyword evidence="12" id="KW-0695">RNA-directed DNA polymerase</keyword>
<feature type="domain" description="CCHC-type" evidence="18">
    <location>
        <begin position="298"/>
        <end position="313"/>
    </location>
</feature>
<dbReference type="GO" id="GO:0003887">
    <property type="term" value="F:DNA-directed DNA polymerase activity"/>
    <property type="evidence" value="ECO:0007669"/>
    <property type="project" value="UniProtKB-KW"/>
</dbReference>
<protein>
    <recommendedName>
        <fullName evidence="22">Integrase catalytic domain-containing protein</fullName>
    </recommendedName>
</protein>
<evidence type="ECO:0000256" key="8">
    <source>
        <dbReference type="ARBA" id="ARBA00022801"/>
    </source>
</evidence>
<dbReference type="GO" id="GO:0003964">
    <property type="term" value="F:RNA-directed DNA polymerase activity"/>
    <property type="evidence" value="ECO:0007669"/>
    <property type="project" value="UniProtKB-KW"/>
</dbReference>
<gene>
    <name evidence="20" type="ORF">DGAL_LOCUS11899</name>
</gene>
<dbReference type="GO" id="GO:0006508">
    <property type="term" value="P:proteolysis"/>
    <property type="evidence" value="ECO:0007669"/>
    <property type="project" value="UniProtKB-KW"/>
</dbReference>
<dbReference type="Pfam" id="PF25597">
    <property type="entry name" value="SH3_retrovirus"/>
    <property type="match status" value="1"/>
</dbReference>
<evidence type="ECO:0000259" key="19">
    <source>
        <dbReference type="PROSITE" id="PS50994"/>
    </source>
</evidence>
<keyword evidence="13" id="KW-0239">DNA-directed DNA polymerase</keyword>
<name>A0A8J2RWJ3_9CRUS</name>
<keyword evidence="16" id="KW-0863">Zinc-finger</keyword>
<evidence type="ECO:0000256" key="12">
    <source>
        <dbReference type="ARBA" id="ARBA00022918"/>
    </source>
</evidence>
<keyword evidence="15" id="KW-0233">DNA recombination</keyword>
<evidence type="ECO:0000313" key="20">
    <source>
        <dbReference type="EMBL" id="CAH0108508.1"/>
    </source>
</evidence>
<evidence type="ECO:0000256" key="10">
    <source>
        <dbReference type="ARBA" id="ARBA00022842"/>
    </source>
</evidence>
<dbReference type="SUPFAM" id="SSF57756">
    <property type="entry name" value="Retrovirus zinc finger-like domains"/>
    <property type="match status" value="1"/>
</dbReference>
<keyword evidence="4" id="KW-0540">Nuclease</keyword>
<feature type="region of interest" description="Disordered" evidence="17">
    <location>
        <begin position="246"/>
        <end position="281"/>
    </location>
</feature>
<dbReference type="SUPFAM" id="SSF53098">
    <property type="entry name" value="Ribonuclease H-like"/>
    <property type="match status" value="1"/>
</dbReference>
<feature type="region of interest" description="Disordered" evidence="17">
    <location>
        <begin position="309"/>
        <end position="331"/>
    </location>
</feature>
<dbReference type="GO" id="GO:0006310">
    <property type="term" value="P:DNA recombination"/>
    <property type="evidence" value="ECO:0007669"/>
    <property type="project" value="UniProtKB-KW"/>
</dbReference>
<dbReference type="InterPro" id="IPR036397">
    <property type="entry name" value="RNaseH_sf"/>
</dbReference>
<keyword evidence="2" id="KW-1188">Viral release from host cell</keyword>
<evidence type="ECO:0000256" key="7">
    <source>
        <dbReference type="ARBA" id="ARBA00022759"/>
    </source>
</evidence>
<keyword evidence="10" id="KW-0460">Magnesium</keyword>
<keyword evidence="3" id="KW-0645">Protease</keyword>
<dbReference type="InterPro" id="IPR001878">
    <property type="entry name" value="Znf_CCHC"/>
</dbReference>
<organism evidence="20 21">
    <name type="scientific">Daphnia galeata</name>
    <dbReference type="NCBI Taxonomy" id="27404"/>
    <lineage>
        <taxon>Eukaryota</taxon>
        <taxon>Metazoa</taxon>
        <taxon>Ecdysozoa</taxon>
        <taxon>Arthropoda</taxon>
        <taxon>Crustacea</taxon>
        <taxon>Branchiopoda</taxon>
        <taxon>Diplostraca</taxon>
        <taxon>Cladocera</taxon>
        <taxon>Anomopoda</taxon>
        <taxon>Daphniidae</taxon>
        <taxon>Daphnia</taxon>
    </lineage>
</organism>
<dbReference type="GO" id="GO:0004519">
    <property type="term" value="F:endonuclease activity"/>
    <property type="evidence" value="ECO:0007669"/>
    <property type="project" value="UniProtKB-KW"/>
</dbReference>
<dbReference type="SMART" id="SM00343">
    <property type="entry name" value="ZnF_C2HC"/>
    <property type="match status" value="1"/>
</dbReference>
<comment type="function">
    <text evidence="1">The aspartyl protease (PR) mediates the proteolytic cleavages of the Gag and Gag-Pol polyproteins after assembly of the VLP.</text>
</comment>
<evidence type="ECO:0000256" key="2">
    <source>
        <dbReference type="ARBA" id="ARBA00022612"/>
    </source>
</evidence>
<feature type="compositionally biased region" description="Low complexity" evidence="17">
    <location>
        <begin position="261"/>
        <end position="281"/>
    </location>
</feature>
<keyword evidence="13" id="KW-0548">Nucleotidyltransferase</keyword>
<dbReference type="GO" id="GO:0015074">
    <property type="term" value="P:DNA integration"/>
    <property type="evidence" value="ECO:0007669"/>
    <property type="project" value="UniProtKB-KW"/>
</dbReference>
<dbReference type="EMBL" id="CAKKLH010000285">
    <property type="protein sequence ID" value="CAH0108508.1"/>
    <property type="molecule type" value="Genomic_DNA"/>
</dbReference>
<evidence type="ECO:0000259" key="18">
    <source>
        <dbReference type="PROSITE" id="PS50158"/>
    </source>
</evidence>
<dbReference type="PROSITE" id="PS50158">
    <property type="entry name" value="ZF_CCHC"/>
    <property type="match status" value="1"/>
</dbReference>
<dbReference type="Gene3D" id="4.10.60.10">
    <property type="entry name" value="Zinc finger, CCHC-type"/>
    <property type="match status" value="1"/>
</dbReference>
<evidence type="ECO:0000256" key="9">
    <source>
        <dbReference type="ARBA" id="ARBA00022840"/>
    </source>
</evidence>
<evidence type="ECO:0000256" key="4">
    <source>
        <dbReference type="ARBA" id="ARBA00022722"/>
    </source>
</evidence>
<evidence type="ECO:0000256" key="1">
    <source>
        <dbReference type="ARBA" id="ARBA00002180"/>
    </source>
</evidence>
<evidence type="ECO:0000256" key="11">
    <source>
        <dbReference type="ARBA" id="ARBA00022908"/>
    </source>
</evidence>
<evidence type="ECO:0000256" key="16">
    <source>
        <dbReference type="PROSITE-ProRule" id="PRU00047"/>
    </source>
</evidence>
<dbReference type="OrthoDB" id="6516797at2759"/>
<dbReference type="Pfam" id="PF14223">
    <property type="entry name" value="Retrotran_gag_2"/>
    <property type="match status" value="1"/>
</dbReference>
<evidence type="ECO:0000256" key="17">
    <source>
        <dbReference type="SAM" id="MobiDB-lite"/>
    </source>
</evidence>
<sequence>MADPLAHEGIRDNVRPVIFDGTNFVNWNVSVWFPIQRNELEEIVLGTNKIPVEVTEGTAEVLAANVLSRKTWLKRDNLARSFLYHSCDKGQQEALVTCKTAFSMWTSLTTRYMQSTEERQQSLQTLYLNYKFKPEHDVKDHIEAIKLLAQHLEDARAPVTESNLIIRITTSLPPSFHNFLSAWESVPVVDRKIDSLTRRLIQEETRSKERNGGDKSKEDKAFFGIVDDPPNSRGFHAGNRFSTYPRGRGYVNRGNRGGFGNRSLRGNRGGQNNQTGQVQNNQSAIDKKYAIDFENGACYTCHVPGHLSRNCRNGKKETQPQGKTAEGKTAEAARTNSDWFADSGATVHMCSQRWMFKTFFAIKPGSQSIGGIKGVNVKVQVNIMVGSRVGLSLYHLNISVPRKDENVAVLVLPFKNTYTDWHSRLGHISNDIIKKMATNGVVNGLTLAKDAELPTSPCHGCILGKMKRLVFPHSSSSRSTKIGQLIHSDICGPMQVKSLGGAFYFLNFKDEYSGYRTVRFLKLKSEVAECFKEYVSQLHTETGQLVCTLQSDNGGEYEDSMLQTWLRKKGIRHETSAPRTLQQNGVAERDNRTIVEAARTYLYANRSLPLELWAEAVHCAIYVLNRVLSSTCTVVTPYELWYKRKPDVSKLGIFGSYVYILIQKEDRRKLDPKGILCIYLGNSDTSKSFRCWDPMARKIKTSRDVIFLDQCVSRLVNSPIENNRIINKRSMS</sequence>
<dbReference type="GO" id="GO:0008270">
    <property type="term" value="F:zinc ion binding"/>
    <property type="evidence" value="ECO:0007669"/>
    <property type="project" value="UniProtKB-KW"/>
</dbReference>